<proteinExistence type="predicted"/>
<dbReference type="InterPro" id="IPR036322">
    <property type="entry name" value="WD40_repeat_dom_sf"/>
</dbReference>
<dbReference type="PANTHER" id="PTHR22847">
    <property type="entry name" value="WD40 REPEAT PROTEIN"/>
    <property type="match status" value="1"/>
</dbReference>
<evidence type="ECO:0000256" key="2">
    <source>
        <dbReference type="ARBA" id="ARBA00022737"/>
    </source>
</evidence>
<feature type="domain" description="F-box" evidence="3">
    <location>
        <begin position="12"/>
        <end position="47"/>
    </location>
</feature>
<sequence>MILAISGCLVESIFSWLEPRDLSRTASVCSVWRYHSGSDTVWKSIVLEQWYIGVMPTRVANCLPYGIESDGKRKEADWQTRYRELMRIKGNWKKGKYEEIKLSGHTEPISTIFCSGDFVFSGSRDMTIRVWHVPSRLCLHVLRGHRGSVDSIYAEENEIISSSEDGTIRIWSRDNGNEKHCLRASDHSGESSVMRRFKCTANRIIGGGSHGRVFIWDRETGSPIKALLMPLQMGASEHPTVESIDVRDNNMAVALGDAVFIFDYGKILEEISPWLTLEQKEVRVVRMLPRSEYALTYGSGYVHIFSMGNGDLIQSYQYNSLGFIPISKSDLFGEFVFETPDLENIRQLYPRPIRVCYLSTQKYKPRESPNFIITDNINASNSIEVLAFANSANAVLTLHDFSSPSRDIPTSNDSWCVIT</sequence>
<reference evidence="4" key="1">
    <citation type="submission" date="2018-10" db="EMBL/GenBank/DDBJ databases">
        <title>Hidden diversity of soil giant viruses.</title>
        <authorList>
            <person name="Schulz F."/>
            <person name="Alteio L."/>
            <person name="Goudeau D."/>
            <person name="Ryan E.M."/>
            <person name="Malmstrom R.R."/>
            <person name="Blanchard J."/>
            <person name="Woyke T."/>
        </authorList>
    </citation>
    <scope>NUCLEOTIDE SEQUENCE</scope>
    <source>
        <strain evidence="4">HYV1</strain>
    </source>
</reference>
<dbReference type="InterPro" id="IPR036047">
    <property type="entry name" value="F-box-like_dom_sf"/>
</dbReference>
<dbReference type="SUPFAM" id="SSF81383">
    <property type="entry name" value="F-box domain"/>
    <property type="match status" value="1"/>
</dbReference>
<dbReference type="Pfam" id="PF00400">
    <property type="entry name" value="WD40"/>
    <property type="match status" value="2"/>
</dbReference>
<dbReference type="Gene3D" id="1.20.1280.50">
    <property type="match status" value="1"/>
</dbReference>
<organism evidence="4">
    <name type="scientific">Hyperionvirus sp</name>
    <dbReference type="NCBI Taxonomy" id="2487770"/>
    <lineage>
        <taxon>Viruses</taxon>
        <taxon>Varidnaviria</taxon>
        <taxon>Bamfordvirae</taxon>
        <taxon>Nucleocytoviricota</taxon>
        <taxon>Megaviricetes</taxon>
        <taxon>Imitervirales</taxon>
        <taxon>Mimiviridae</taxon>
        <taxon>Klosneuvirinae</taxon>
    </lineage>
</organism>
<evidence type="ECO:0000256" key="1">
    <source>
        <dbReference type="ARBA" id="ARBA00022574"/>
    </source>
</evidence>
<keyword evidence="1" id="KW-0853">WD repeat</keyword>
<gene>
    <name evidence="4" type="ORF">Hyperionvirus5_75</name>
</gene>
<evidence type="ECO:0000313" key="4">
    <source>
        <dbReference type="EMBL" id="AYV83269.1"/>
    </source>
</evidence>
<dbReference type="SUPFAM" id="SSF50978">
    <property type="entry name" value="WD40 repeat-like"/>
    <property type="match status" value="1"/>
</dbReference>
<evidence type="ECO:0000259" key="3">
    <source>
        <dbReference type="Pfam" id="PF12937"/>
    </source>
</evidence>
<dbReference type="InterPro" id="IPR001810">
    <property type="entry name" value="F-box_dom"/>
</dbReference>
<dbReference type="InterPro" id="IPR001680">
    <property type="entry name" value="WD40_rpt"/>
</dbReference>
<keyword evidence="2" id="KW-0677">Repeat</keyword>
<dbReference type="Gene3D" id="2.130.10.10">
    <property type="entry name" value="YVTN repeat-like/Quinoprotein amine dehydrogenase"/>
    <property type="match status" value="1"/>
</dbReference>
<dbReference type="PROSITE" id="PS50082">
    <property type="entry name" value="WD_REPEATS_2"/>
    <property type="match status" value="2"/>
</dbReference>
<accession>A0A3G5AD29</accession>
<name>A0A3G5AD29_9VIRU</name>
<dbReference type="EMBL" id="MK072387">
    <property type="protein sequence ID" value="AYV83269.1"/>
    <property type="molecule type" value="Genomic_DNA"/>
</dbReference>
<protein>
    <submittedName>
        <fullName evidence="4">WD40 repeat-containing protein</fullName>
    </submittedName>
</protein>
<dbReference type="Pfam" id="PF12937">
    <property type="entry name" value="F-box-like"/>
    <property type="match status" value="1"/>
</dbReference>
<dbReference type="InterPro" id="IPR015943">
    <property type="entry name" value="WD40/YVTN_repeat-like_dom_sf"/>
</dbReference>
<dbReference type="SMART" id="SM00320">
    <property type="entry name" value="WD40"/>
    <property type="match status" value="3"/>
</dbReference>
<dbReference type="PROSITE" id="PS50294">
    <property type="entry name" value="WD_REPEATS_REGION"/>
    <property type="match status" value="2"/>
</dbReference>
<dbReference type="PANTHER" id="PTHR22847:SF637">
    <property type="entry name" value="WD REPEAT DOMAIN 5B"/>
    <property type="match status" value="1"/>
</dbReference>